<comment type="caution">
    <text evidence="12">The sequence shown here is derived from an EMBL/GenBank/DDBJ whole genome shotgun (WGS) entry which is preliminary data.</text>
</comment>
<feature type="domain" description="AWS" evidence="11">
    <location>
        <begin position="31"/>
        <end position="83"/>
    </location>
</feature>
<evidence type="ECO:0000256" key="2">
    <source>
        <dbReference type="ARBA" id="ARBA00004286"/>
    </source>
</evidence>
<evidence type="ECO:0000256" key="5">
    <source>
        <dbReference type="ARBA" id="ARBA00022679"/>
    </source>
</evidence>
<dbReference type="InterPro" id="IPR006560">
    <property type="entry name" value="AWS_dom"/>
</dbReference>
<dbReference type="InterPro" id="IPR003616">
    <property type="entry name" value="Post-SET_dom"/>
</dbReference>
<dbReference type="EMBL" id="CAXHTA020000012">
    <property type="protein sequence ID" value="CAL5225509.1"/>
    <property type="molecule type" value="Genomic_DNA"/>
</dbReference>
<dbReference type="PROSITE" id="PS51215">
    <property type="entry name" value="AWS"/>
    <property type="match status" value="1"/>
</dbReference>
<keyword evidence="5" id="KW-0808">Transferase</keyword>
<evidence type="ECO:0000256" key="3">
    <source>
        <dbReference type="ARBA" id="ARBA00022454"/>
    </source>
</evidence>
<evidence type="ECO:0000313" key="12">
    <source>
        <dbReference type="EMBL" id="CAL5225509.1"/>
    </source>
</evidence>
<proteinExistence type="predicted"/>
<keyword evidence="13" id="KW-1185">Reference proteome</keyword>
<reference evidence="12 13" key="1">
    <citation type="submission" date="2024-06" db="EMBL/GenBank/DDBJ databases">
        <authorList>
            <person name="Kraege A."/>
            <person name="Thomma B."/>
        </authorList>
    </citation>
    <scope>NUCLEOTIDE SEQUENCE [LARGE SCALE GENOMIC DNA]</scope>
</reference>
<evidence type="ECO:0000256" key="1">
    <source>
        <dbReference type="ARBA" id="ARBA00004123"/>
    </source>
</evidence>
<accession>A0ABP1G2L7</accession>
<organism evidence="12 13">
    <name type="scientific">Coccomyxa viridis</name>
    <dbReference type="NCBI Taxonomy" id="1274662"/>
    <lineage>
        <taxon>Eukaryota</taxon>
        <taxon>Viridiplantae</taxon>
        <taxon>Chlorophyta</taxon>
        <taxon>core chlorophytes</taxon>
        <taxon>Trebouxiophyceae</taxon>
        <taxon>Trebouxiophyceae incertae sedis</taxon>
        <taxon>Coccomyxaceae</taxon>
        <taxon>Coccomyxa</taxon>
    </lineage>
</organism>
<dbReference type="SMART" id="SM00508">
    <property type="entry name" value="PostSET"/>
    <property type="match status" value="1"/>
</dbReference>
<dbReference type="InterPro" id="IPR001214">
    <property type="entry name" value="SET_dom"/>
</dbReference>
<keyword evidence="3" id="KW-0158">Chromosome</keyword>
<dbReference type="SMART" id="SM00570">
    <property type="entry name" value="AWS"/>
    <property type="match status" value="1"/>
</dbReference>
<dbReference type="Proteomes" id="UP001497392">
    <property type="component" value="Unassembled WGS sequence"/>
</dbReference>
<dbReference type="PROSITE" id="PS50868">
    <property type="entry name" value="POST_SET"/>
    <property type="match status" value="1"/>
</dbReference>
<evidence type="ECO:0000256" key="8">
    <source>
        <dbReference type="SAM" id="MobiDB-lite"/>
    </source>
</evidence>
<feature type="compositionally biased region" description="Basic residues" evidence="8">
    <location>
        <begin position="324"/>
        <end position="336"/>
    </location>
</feature>
<name>A0ABP1G2L7_9CHLO</name>
<dbReference type="InterPro" id="IPR050777">
    <property type="entry name" value="SET2_Histone-Lys_MeTrsfase"/>
</dbReference>
<comment type="subcellular location">
    <subcellularLocation>
        <location evidence="2">Chromosome</location>
    </subcellularLocation>
    <subcellularLocation>
        <location evidence="1">Nucleus</location>
    </subcellularLocation>
</comment>
<feature type="compositionally biased region" description="Polar residues" evidence="8">
    <location>
        <begin position="289"/>
        <end position="305"/>
    </location>
</feature>
<evidence type="ECO:0000256" key="4">
    <source>
        <dbReference type="ARBA" id="ARBA00022603"/>
    </source>
</evidence>
<feature type="domain" description="SET" evidence="9">
    <location>
        <begin position="77"/>
        <end position="202"/>
    </location>
</feature>
<gene>
    <name evidence="12" type="primary">g8339</name>
    <name evidence="12" type="ORF">VP750_LOCUS7168</name>
</gene>
<evidence type="ECO:0000259" key="10">
    <source>
        <dbReference type="PROSITE" id="PS50868"/>
    </source>
</evidence>
<dbReference type="InterPro" id="IPR046341">
    <property type="entry name" value="SET_dom_sf"/>
</dbReference>
<dbReference type="PANTHER" id="PTHR22884">
    <property type="entry name" value="SET DOMAIN PROTEINS"/>
    <property type="match status" value="1"/>
</dbReference>
<dbReference type="PROSITE" id="PS50280">
    <property type="entry name" value="SET"/>
    <property type="match status" value="1"/>
</dbReference>
<dbReference type="SMART" id="SM00317">
    <property type="entry name" value="SET"/>
    <property type="match status" value="1"/>
</dbReference>
<dbReference type="Pfam" id="PF17907">
    <property type="entry name" value="AWS"/>
    <property type="match status" value="1"/>
</dbReference>
<keyword evidence="7" id="KW-0539">Nucleus</keyword>
<sequence length="476" mass="51374">MAESTSGQPPRFELLKRCVRPGRAAAKRRREDPSPCSCKPCSQGGQSCAADSQCLNRVSRMECSAASCPCGDECQNQALQKHQTPRARLVHMADKGWGIVADEDIHPGAFVMEYIGEVVSLEEAQARAKVYEAQGLQHTYVMDYTPKEIIDATVKGGMARFINHSCEPNCATEKWVVAGELRVGIFAKELIPAGTELCYHYRLDWNRGAKVKCLCGSQNCHGFLGGHLGVEDDYWQDADGQYYLMDNGLDTYESDKEPEEAAEQGNLEEAGKSSMPSGSLEPPVDASDPASSTDAMTHAPSTAGTTAEVAGISQTRKQPVLVQHRGKKGRGRKPGPKPKSALAPASGMAAAGVGYASGFDDSLEPDTDFALEASGPDWCPEVTALPAWACAAGRIRLLARQQAKTSAMVARRSVAEDEGAQTLSTDSWILQMEENTMRGDVFKAPFAKETAQESIARPSAVLAEFEALHRTILNWA</sequence>
<feature type="domain" description="Post-SET" evidence="10">
    <location>
        <begin position="209"/>
        <end position="225"/>
    </location>
</feature>
<evidence type="ECO:0000259" key="11">
    <source>
        <dbReference type="PROSITE" id="PS51215"/>
    </source>
</evidence>
<evidence type="ECO:0000313" key="13">
    <source>
        <dbReference type="Proteomes" id="UP001497392"/>
    </source>
</evidence>
<dbReference type="Pfam" id="PF00856">
    <property type="entry name" value="SET"/>
    <property type="match status" value="1"/>
</dbReference>
<protein>
    <submittedName>
        <fullName evidence="12">G8339 protein</fullName>
    </submittedName>
</protein>
<evidence type="ECO:0000256" key="6">
    <source>
        <dbReference type="ARBA" id="ARBA00022691"/>
    </source>
</evidence>
<evidence type="ECO:0000256" key="7">
    <source>
        <dbReference type="ARBA" id="ARBA00023242"/>
    </source>
</evidence>
<evidence type="ECO:0000259" key="9">
    <source>
        <dbReference type="PROSITE" id="PS50280"/>
    </source>
</evidence>
<keyword evidence="6" id="KW-0949">S-adenosyl-L-methionine</keyword>
<dbReference type="SUPFAM" id="SSF82199">
    <property type="entry name" value="SET domain"/>
    <property type="match status" value="1"/>
</dbReference>
<keyword evidence="4" id="KW-0489">Methyltransferase</keyword>
<dbReference type="Gene3D" id="2.170.270.10">
    <property type="entry name" value="SET domain"/>
    <property type="match status" value="1"/>
</dbReference>
<feature type="region of interest" description="Disordered" evidence="8">
    <location>
        <begin position="250"/>
        <end position="345"/>
    </location>
</feature>